<keyword evidence="2" id="KW-1185">Reference proteome</keyword>
<accession>A0ABV4T6V7</accession>
<evidence type="ECO:0000313" key="1">
    <source>
        <dbReference type="EMBL" id="MFA4805420.1"/>
    </source>
</evidence>
<comment type="caution">
    <text evidence="1">The sequence shown here is derived from an EMBL/GenBank/DDBJ whole genome shotgun (WGS) entry which is preliminary data.</text>
</comment>
<organism evidence="1 2">
    <name type="scientific">Pyrococcus kukulkanii</name>
    <dbReference type="NCBI Taxonomy" id="1609559"/>
    <lineage>
        <taxon>Archaea</taxon>
        <taxon>Methanobacteriati</taxon>
        <taxon>Methanobacteriota</taxon>
        <taxon>Thermococci</taxon>
        <taxon>Thermococcales</taxon>
        <taxon>Thermococcaceae</taxon>
        <taxon>Pyrococcus</taxon>
    </lineage>
</organism>
<sequence>MVDFEEFKDEVVEAWRKGRLPSYIRRVAIDAEFAYSYQTRETYVVAWIPLGGKVYVVDIEYSKRFLELEISELPKPLEELKALGLTPLLTLPGKTVYRHEVRQNA</sequence>
<protein>
    <submittedName>
        <fullName evidence="1">Uncharacterized protein</fullName>
    </submittedName>
</protein>
<reference evidence="1 2" key="1">
    <citation type="submission" date="2023-03" db="EMBL/GenBank/DDBJ databases">
        <title>Speciation in Pyrococcus: adaptation to high temperature as a mechanism.</title>
        <authorList>
            <person name="Gu J."/>
        </authorList>
    </citation>
    <scope>NUCLEOTIDE SEQUENCE [LARGE SCALE GENOMIC DNA]</scope>
    <source>
        <strain evidence="1 2">LMOA34</strain>
    </source>
</reference>
<dbReference type="Proteomes" id="UP001571980">
    <property type="component" value="Unassembled WGS sequence"/>
</dbReference>
<dbReference type="RefSeq" id="WP_372825006.1">
    <property type="nucleotide sequence ID" value="NZ_JARRIF010000001.1"/>
</dbReference>
<proteinExistence type="predicted"/>
<dbReference type="EMBL" id="JARRIG010000008">
    <property type="protein sequence ID" value="MFA4805420.1"/>
    <property type="molecule type" value="Genomic_DNA"/>
</dbReference>
<evidence type="ECO:0000313" key="2">
    <source>
        <dbReference type="Proteomes" id="UP001571980"/>
    </source>
</evidence>
<gene>
    <name evidence="1" type="ORF">P8X34_11850</name>
</gene>
<name>A0ABV4T6V7_9EURY</name>